<keyword evidence="2" id="KW-1185">Reference proteome</keyword>
<accession>A0ABW1G3P9</accession>
<comment type="caution">
    <text evidence="1">The sequence shown here is derived from an EMBL/GenBank/DDBJ whole genome shotgun (WGS) entry which is preliminary data.</text>
</comment>
<dbReference type="Proteomes" id="UP001596174">
    <property type="component" value="Unassembled WGS sequence"/>
</dbReference>
<proteinExistence type="predicted"/>
<evidence type="ECO:0000313" key="1">
    <source>
        <dbReference type="EMBL" id="MFC5908441.1"/>
    </source>
</evidence>
<dbReference type="EMBL" id="JBHSQJ010000058">
    <property type="protein sequence ID" value="MFC5908441.1"/>
    <property type="molecule type" value="Genomic_DNA"/>
</dbReference>
<evidence type="ECO:0000313" key="2">
    <source>
        <dbReference type="Proteomes" id="UP001596174"/>
    </source>
</evidence>
<reference evidence="2" key="1">
    <citation type="journal article" date="2019" name="Int. J. Syst. Evol. Microbiol.">
        <title>The Global Catalogue of Microorganisms (GCM) 10K type strain sequencing project: providing services to taxonomists for standard genome sequencing and annotation.</title>
        <authorList>
            <consortium name="The Broad Institute Genomics Platform"/>
            <consortium name="The Broad Institute Genome Sequencing Center for Infectious Disease"/>
            <person name="Wu L."/>
            <person name="Ma J."/>
        </authorList>
    </citation>
    <scope>NUCLEOTIDE SEQUENCE [LARGE SCALE GENOMIC DNA]</scope>
    <source>
        <strain evidence="2">JCM 4816</strain>
    </source>
</reference>
<sequence>MAIRRAKQKEQVIQKLSEQAPPGETFLACVHVETGPSPWLNAIFDEIPLVGLIVAFTRKFYFLTLTNTSVVVNSASRWTNRPGEIVVSWPRDQVPITDIKRGTVWSKMYLTFPGHASGTRLNIHRYWRNEFDQLIGSLPHLAAHIPPQQQGDFQQAAQPK</sequence>
<name>A0ABW1G3P9_9ACTN</name>
<gene>
    <name evidence="1" type="ORF">ACFP3V_14615</name>
</gene>
<dbReference type="RefSeq" id="WP_380583438.1">
    <property type="nucleotide sequence ID" value="NZ_JBHSQJ010000058.1"/>
</dbReference>
<organism evidence="1 2">
    <name type="scientific">Streptacidiphilus monticola</name>
    <dbReference type="NCBI Taxonomy" id="2161674"/>
    <lineage>
        <taxon>Bacteria</taxon>
        <taxon>Bacillati</taxon>
        <taxon>Actinomycetota</taxon>
        <taxon>Actinomycetes</taxon>
        <taxon>Kitasatosporales</taxon>
        <taxon>Streptomycetaceae</taxon>
        <taxon>Streptacidiphilus</taxon>
    </lineage>
</organism>
<protein>
    <submittedName>
        <fullName evidence="1">Uncharacterized protein</fullName>
    </submittedName>
</protein>